<keyword evidence="3 8" id="KW-1133">Transmembrane helix</keyword>
<dbReference type="InterPro" id="IPR050726">
    <property type="entry name" value="mGluR"/>
</dbReference>
<evidence type="ECO:0000256" key="9">
    <source>
        <dbReference type="SAM" id="SignalP"/>
    </source>
</evidence>
<dbReference type="Gene3D" id="3.40.50.2300">
    <property type="match status" value="4"/>
</dbReference>
<reference evidence="11" key="1">
    <citation type="submission" date="2022-08" db="UniProtKB">
        <authorList>
            <consortium name="EnsemblMetazoa"/>
        </authorList>
    </citation>
    <scope>IDENTIFICATION</scope>
    <source>
        <strain evidence="11">05x7-T-G4-1.051#20</strain>
    </source>
</reference>
<accession>A0A8W8LRX4</accession>
<dbReference type="GO" id="GO:0004930">
    <property type="term" value="F:G protein-coupled receptor activity"/>
    <property type="evidence" value="ECO:0007669"/>
    <property type="project" value="InterPro"/>
</dbReference>
<dbReference type="GO" id="GO:0016020">
    <property type="term" value="C:membrane"/>
    <property type="evidence" value="ECO:0007669"/>
    <property type="project" value="UniProtKB-SubCell"/>
</dbReference>
<evidence type="ECO:0000256" key="8">
    <source>
        <dbReference type="SAM" id="Phobius"/>
    </source>
</evidence>
<evidence type="ECO:0000256" key="1">
    <source>
        <dbReference type="ARBA" id="ARBA00004141"/>
    </source>
</evidence>
<evidence type="ECO:0000256" key="7">
    <source>
        <dbReference type="SAM" id="MobiDB-lite"/>
    </source>
</evidence>
<dbReference type="PRINTS" id="PR00248">
    <property type="entry name" value="GPCRMGR"/>
</dbReference>
<evidence type="ECO:0000256" key="3">
    <source>
        <dbReference type="ARBA" id="ARBA00022989"/>
    </source>
</evidence>
<comment type="subcellular location">
    <subcellularLocation>
        <location evidence="1">Membrane</location>
        <topology evidence="1">Multi-pass membrane protein</topology>
    </subcellularLocation>
</comment>
<dbReference type="OrthoDB" id="425344at2759"/>
<feature type="transmembrane region" description="Helical" evidence="8">
    <location>
        <begin position="1067"/>
        <end position="1091"/>
    </location>
</feature>
<name>A0A8W8LRX4_MAGGI</name>
<dbReference type="Proteomes" id="UP000005408">
    <property type="component" value="Unassembled WGS sequence"/>
</dbReference>
<keyword evidence="2 8" id="KW-0812">Transmembrane</keyword>
<feature type="chain" id="PRO_5036490063" description="Receptor ligand binding region domain-containing protein" evidence="9">
    <location>
        <begin position="25"/>
        <end position="1494"/>
    </location>
</feature>
<organism evidence="11 12">
    <name type="scientific">Magallana gigas</name>
    <name type="common">Pacific oyster</name>
    <name type="synonym">Crassostrea gigas</name>
    <dbReference type="NCBI Taxonomy" id="29159"/>
    <lineage>
        <taxon>Eukaryota</taxon>
        <taxon>Metazoa</taxon>
        <taxon>Spiralia</taxon>
        <taxon>Lophotrochozoa</taxon>
        <taxon>Mollusca</taxon>
        <taxon>Bivalvia</taxon>
        <taxon>Autobranchia</taxon>
        <taxon>Pteriomorphia</taxon>
        <taxon>Ostreida</taxon>
        <taxon>Ostreoidea</taxon>
        <taxon>Ostreidae</taxon>
        <taxon>Magallana</taxon>
    </lineage>
</organism>
<evidence type="ECO:0000256" key="4">
    <source>
        <dbReference type="ARBA" id="ARBA00023136"/>
    </source>
</evidence>
<dbReference type="InterPro" id="IPR001828">
    <property type="entry name" value="ANF_lig-bd_rcpt"/>
</dbReference>
<feature type="region of interest" description="Disordered" evidence="7">
    <location>
        <begin position="1303"/>
        <end position="1323"/>
    </location>
</feature>
<protein>
    <recommendedName>
        <fullName evidence="10">Receptor ligand binding region domain-containing protein</fullName>
    </recommendedName>
</protein>
<dbReference type="Pfam" id="PF01094">
    <property type="entry name" value="ANF_receptor"/>
    <property type="match status" value="2"/>
</dbReference>
<feature type="compositionally biased region" description="Low complexity" evidence="7">
    <location>
        <begin position="1141"/>
        <end position="1151"/>
    </location>
</feature>
<dbReference type="PANTHER" id="PTHR24060">
    <property type="entry name" value="METABOTROPIC GLUTAMATE RECEPTOR"/>
    <property type="match status" value="1"/>
</dbReference>
<feature type="domain" description="Receptor ligand binding region" evidence="10">
    <location>
        <begin position="607"/>
        <end position="863"/>
    </location>
</feature>
<evidence type="ECO:0000256" key="2">
    <source>
        <dbReference type="ARBA" id="ARBA00022692"/>
    </source>
</evidence>
<feature type="domain" description="Receptor ligand binding region" evidence="10">
    <location>
        <begin position="97"/>
        <end position="435"/>
    </location>
</feature>
<feature type="signal peptide" evidence="9">
    <location>
        <begin position="1"/>
        <end position="24"/>
    </location>
</feature>
<evidence type="ECO:0000256" key="5">
    <source>
        <dbReference type="ARBA" id="ARBA00023170"/>
    </source>
</evidence>
<evidence type="ECO:0000313" key="12">
    <source>
        <dbReference type="Proteomes" id="UP000005408"/>
    </source>
</evidence>
<keyword evidence="5" id="KW-0675">Receptor</keyword>
<feature type="region of interest" description="Disordered" evidence="7">
    <location>
        <begin position="1130"/>
        <end position="1165"/>
    </location>
</feature>
<dbReference type="EnsemblMetazoa" id="G28748.2">
    <property type="protein sequence ID" value="G28748.2:cds"/>
    <property type="gene ID" value="G28748"/>
</dbReference>
<dbReference type="InterPro" id="IPR000337">
    <property type="entry name" value="GPCR_3"/>
</dbReference>
<evidence type="ECO:0000313" key="11">
    <source>
        <dbReference type="EnsemblMetazoa" id="G28748.2:cds"/>
    </source>
</evidence>
<dbReference type="SUPFAM" id="SSF53822">
    <property type="entry name" value="Periplasmic binding protein-like I"/>
    <property type="match status" value="2"/>
</dbReference>
<keyword evidence="12" id="KW-1185">Reference proteome</keyword>
<sequence>MENMAKSWIFVISLLVYLPSIILSSKRCYYPDGQIKGYCHDEIFSSPGQVRFSVMVGVHSPRDAHSCGDISPGGVQTAMAVKWIVDILNGAGDFSKAFVPGIRLGFDVYDDCGIRSRATDGVSELVPLTDTSVLMKCAQPCNTSNSEFLGLMSSSTMEATSAALSVLSPSITGMTSLSSYNDINDRRVTFTSTEDAEIKGLVEWMRELKWSLVAVVYTDDQRSTAMYDSLVQHSKRAKICLAHVSLIKEEALSTSTSKDILEPIIGTLEKTQKKLMDEKLSVVFLGRTDTAKMLFQFIKNRDTNVIVHKLQWVLPSNIHLDLTLKNTLISQQNQNMPKVIMVEKQHQHLPSFQNYFIDELINYNQYDSLPRQYLDGYEQQMLGRSNAAKSDLTKVYRQTESVLPTVSAILTLASSFRQMQAKLCTVSRDFCQELRSSLANEFLRLDSSNLEQQIGSFSVIPEDLKNLTISSSNYTFSFPSFNDLQFSVYEPSNQSLHKLASMVNGKVVVHDQTRTMSLTSECKAQCEECLNKDDIEFAYIPGDVLLLGIFSLREDGSTSSTDSANKYNCGMFRDSYTPITVSSFLHSISSLQQQTIIGPKIGGIALDDCYNPLSISYLLSELFTGKRVLKDPNTGENVDFRKVIAVIGALSSKVTQVIADQLTLLDIPLISYGASSASLDNRIRYPLFLRTVPSDDFQVQGFVDILEKLKFSHVGVIYLDDAYGQNAKQSFLQMTEHKKICVENPMSITEDFTSEQLQEIVDKLTEQRVHVVLFIGIDTVAEMLLDKLKTQLTDVHFTFLASEGWGTHPKLIEGGQNSRGMAAAGTLVFVTNDSFYVDDTFKLYLENLTSLSSNRNPWLDQFWENVLECDFRGSYNRRYSKSCEAGVHFTNDQINAFASFQRSVHVHHATYAIDLAYRHVVNDISCQNHFRTKKCADVFVARIKNTELISKNGQRIKVFKDDGNGLMGFIVYNIQAVDQNKYEYVKVGTYSSTSSEMLQLDITKIKIFKEGNPPIPIPIPELGASCEEATTSRDNCRVVCPVTTTIPTTALVKTTTAASESSDNASLLNIVLAVVCGVLLLFLIIIVVMMCRQQRMTSAFYNKRNTAVKSPSLRSLEIYDEPYKDRRVRTTSFEQSEHKSSSTSGVVSIRSTAGRGGTRNLSNGTTKSIKSPIEYSEFLQLEVPRADTLKYGSRASVATYLDPANNEVPRIQITRDDSDLRNFRAPGMEQIQRHHSENNVGESDSNLTYIQAKDLEMDDDDELARQEAELNHRQRAISLNEGMHGQPTLILNRPNTLPGIPSRSDMGSRDQMHTPSFSAPAPNRHISPMYLDAVHDSQTSDPSSYPTIPVHMNGHPNGSHLLMVSPGNYIPSFGYQGIPTSGYHPMYIPSASHSIHGQPIAFVNSQDARRPRGSSFTAGITEHPIHFIDPSQVHINPHSVHGVSVHNDGQTEFVSNTLPSYKTRSKDQREQYHSMTSMPDVISHEHEDGVEIMI</sequence>
<evidence type="ECO:0000256" key="6">
    <source>
        <dbReference type="ARBA" id="ARBA00023180"/>
    </source>
</evidence>
<dbReference type="OMA" id="DCYNPLR"/>
<keyword evidence="4 8" id="KW-0472">Membrane</keyword>
<keyword evidence="9" id="KW-0732">Signal</keyword>
<proteinExistence type="predicted"/>
<keyword evidence="6" id="KW-0325">Glycoprotein</keyword>
<evidence type="ECO:0000259" key="10">
    <source>
        <dbReference type="Pfam" id="PF01094"/>
    </source>
</evidence>
<dbReference type="InterPro" id="IPR028082">
    <property type="entry name" value="Peripla_BP_I"/>
</dbReference>